<comment type="caution">
    <text evidence="1">The sequence shown here is derived from an EMBL/GenBank/DDBJ whole genome shotgun (WGS) entry which is preliminary data.</text>
</comment>
<dbReference type="STRING" id="1385514.N782_06035"/>
<dbReference type="AlphaFoldDB" id="A0A0A2T7G9"/>
<evidence type="ECO:0008006" key="3">
    <source>
        <dbReference type="Google" id="ProtNLM"/>
    </source>
</evidence>
<dbReference type="SUPFAM" id="SSF160755">
    <property type="entry name" value="YugN-like"/>
    <property type="match status" value="1"/>
</dbReference>
<organism evidence="1 2">
    <name type="scientific">Pontibacillus yanchengensis Y32</name>
    <dbReference type="NCBI Taxonomy" id="1385514"/>
    <lineage>
        <taxon>Bacteria</taxon>
        <taxon>Bacillati</taxon>
        <taxon>Bacillota</taxon>
        <taxon>Bacilli</taxon>
        <taxon>Bacillales</taxon>
        <taxon>Bacillaceae</taxon>
        <taxon>Pontibacillus</taxon>
    </lineage>
</organism>
<dbReference type="Gene3D" id="3.30.310.100">
    <property type="entry name" value="YugN-like"/>
    <property type="match status" value="1"/>
</dbReference>
<proteinExistence type="predicted"/>
<sequence length="163" mass="18194">MKIDGVGLAGATLDLKKLDHLMDKAGFVRAGQWDYERVTYDYKLDTATKGQTYYIRAQGYALEGDVDRGDAVITLMTPLIGLHYYPHGVEYGDGEEFPASVVERANKLLERVKGLIDEFNGGRPPQAVLGELMEWAKENNDEALISKIKSLETYEKDSSNSNE</sequence>
<dbReference type="eggNOG" id="ENOG50317VK">
    <property type="taxonomic scope" value="Bacteria"/>
</dbReference>
<dbReference type="OrthoDB" id="2679642at2"/>
<dbReference type="RefSeq" id="WP_036822847.1">
    <property type="nucleotide sequence ID" value="NZ_AVBF01000062.1"/>
</dbReference>
<dbReference type="InterPro" id="IPR014967">
    <property type="entry name" value="Uncharacterised_YugN-like"/>
</dbReference>
<dbReference type="InterPro" id="IPR036491">
    <property type="entry name" value="YugN-like_sf"/>
</dbReference>
<accession>A0A0A2T7G9</accession>
<keyword evidence="2" id="KW-1185">Reference proteome</keyword>
<reference evidence="1 2" key="1">
    <citation type="journal article" date="2015" name="Stand. Genomic Sci.">
        <title>High quality draft genome sequence of the moderately halophilic bacterium Pontibacillus yanchengensis Y32(T) and comparison among Pontibacillus genomes.</title>
        <authorList>
            <person name="Huang J."/>
            <person name="Qiao Z.X."/>
            <person name="Tang J.W."/>
            <person name="Wang G."/>
        </authorList>
    </citation>
    <scope>NUCLEOTIDE SEQUENCE [LARGE SCALE GENOMIC DNA]</scope>
    <source>
        <strain evidence="1 2">Y32</strain>
    </source>
</reference>
<name>A0A0A2T7G9_9BACI</name>
<evidence type="ECO:0000313" key="1">
    <source>
        <dbReference type="EMBL" id="KGP71459.1"/>
    </source>
</evidence>
<evidence type="ECO:0000313" key="2">
    <source>
        <dbReference type="Proteomes" id="UP000030147"/>
    </source>
</evidence>
<dbReference type="Proteomes" id="UP000030147">
    <property type="component" value="Unassembled WGS sequence"/>
</dbReference>
<gene>
    <name evidence="1" type="ORF">N782_06035</name>
</gene>
<protein>
    <recommendedName>
        <fullName evidence="3">YugN-like family protein</fullName>
    </recommendedName>
</protein>
<dbReference type="EMBL" id="AVBF01000062">
    <property type="protein sequence ID" value="KGP71459.1"/>
    <property type="molecule type" value="Genomic_DNA"/>
</dbReference>
<dbReference type="Pfam" id="PF08868">
    <property type="entry name" value="YugN"/>
    <property type="match status" value="1"/>
</dbReference>